<organism evidence="1 2">
    <name type="scientific">Cylicocyclus nassatus</name>
    <name type="common">Nematode worm</name>
    <dbReference type="NCBI Taxonomy" id="53992"/>
    <lineage>
        <taxon>Eukaryota</taxon>
        <taxon>Metazoa</taxon>
        <taxon>Ecdysozoa</taxon>
        <taxon>Nematoda</taxon>
        <taxon>Chromadorea</taxon>
        <taxon>Rhabditida</taxon>
        <taxon>Rhabditina</taxon>
        <taxon>Rhabditomorpha</taxon>
        <taxon>Strongyloidea</taxon>
        <taxon>Strongylidae</taxon>
        <taxon>Cylicocyclus</taxon>
    </lineage>
</organism>
<evidence type="ECO:0000313" key="1">
    <source>
        <dbReference type="EMBL" id="CAJ0589941.1"/>
    </source>
</evidence>
<proteinExistence type="predicted"/>
<name>A0AA36GII0_CYLNA</name>
<keyword evidence="2" id="KW-1185">Reference proteome</keyword>
<reference evidence="1" key="1">
    <citation type="submission" date="2023-07" db="EMBL/GenBank/DDBJ databases">
        <authorList>
            <consortium name="CYATHOMIX"/>
        </authorList>
    </citation>
    <scope>NUCLEOTIDE SEQUENCE</scope>
    <source>
        <strain evidence="1">N/A</strain>
    </source>
</reference>
<sequence>MTMHSVTTILPGQVIITMTSVVFSTLSRTRSPVSSSFHLNRGDGIYLEARKSVVIARFLRRTRSTSCSLQNSEVRSSSDAHDRGDQRERCVLSRAWRWHVSSVVDLIVAIFVTSMRSCPVSRLQLTTSWPFSVIVYQDPYPSFTGHRKPSGPSQLSLLFGRVVNPAGGQ</sequence>
<gene>
    <name evidence="1" type="ORF">CYNAS_LOCUS1924</name>
</gene>
<evidence type="ECO:0000313" key="2">
    <source>
        <dbReference type="Proteomes" id="UP001176961"/>
    </source>
</evidence>
<comment type="caution">
    <text evidence="1">The sequence shown here is derived from an EMBL/GenBank/DDBJ whole genome shotgun (WGS) entry which is preliminary data.</text>
</comment>
<protein>
    <submittedName>
        <fullName evidence="1">Uncharacterized protein</fullName>
    </submittedName>
</protein>
<accession>A0AA36GII0</accession>
<dbReference type="AlphaFoldDB" id="A0AA36GII0"/>
<dbReference type="EMBL" id="CATQJL010000001">
    <property type="protein sequence ID" value="CAJ0589941.1"/>
    <property type="molecule type" value="Genomic_DNA"/>
</dbReference>
<dbReference type="Proteomes" id="UP001176961">
    <property type="component" value="Unassembled WGS sequence"/>
</dbReference>